<dbReference type="InterPro" id="IPR027417">
    <property type="entry name" value="P-loop_NTPase"/>
</dbReference>
<dbReference type="AlphaFoldDB" id="A0A3P1SXC8"/>
<dbReference type="PANTHER" id="PTHR42711">
    <property type="entry name" value="ABC TRANSPORTER ATP-BINDING PROTEIN"/>
    <property type="match status" value="1"/>
</dbReference>
<evidence type="ECO:0000256" key="3">
    <source>
        <dbReference type="ARBA" id="ARBA00022840"/>
    </source>
</evidence>
<dbReference type="InterPro" id="IPR017871">
    <property type="entry name" value="ABC_transporter-like_CS"/>
</dbReference>
<sequence>MTTALSIKDLRKVYGNGFEALKGISFEVEEGDFFALLGPNGAGKSTTLGIVSSLVNKTTGKVEVFGHDLDHNATLAKCELGVVPQEFNFNMFEKVEDILTTQAGYYGISAEDAKERAEFYLRKLGLWDKRDQVSRMLSGGMKRRLMIARALMHEPRLLILDEPTAGVDIELRRSMWEFLTELNAEGTTIILTTHYLEEAESLCRNIGIIDHGTIIENTSIRKLLKQLNTETFILDISPVQSSCPALEGYKVAMEGDHTLLIDVKKTQGLTSVFSQLAEQGIEVTSMRNKSNRLEELFISLVDKNLGGQTGE</sequence>
<dbReference type="InterPro" id="IPR003439">
    <property type="entry name" value="ABC_transporter-like_ATP-bd"/>
</dbReference>
<protein>
    <submittedName>
        <fullName evidence="5">ABC transporter ATP-binding protein</fullName>
    </submittedName>
</protein>
<dbReference type="PANTHER" id="PTHR42711:SF15">
    <property type="entry name" value="ABC-TYPE MULTIDRUG TRANSPORT SYSTEM, ATPASE COMPONENT"/>
    <property type="match status" value="1"/>
</dbReference>
<evidence type="ECO:0000256" key="1">
    <source>
        <dbReference type="ARBA" id="ARBA00022448"/>
    </source>
</evidence>
<dbReference type="SMART" id="SM00382">
    <property type="entry name" value="AAA"/>
    <property type="match status" value="1"/>
</dbReference>
<dbReference type="PROSITE" id="PS50893">
    <property type="entry name" value="ABC_TRANSPORTER_2"/>
    <property type="match status" value="1"/>
</dbReference>
<keyword evidence="2" id="KW-0547">Nucleotide-binding</keyword>
<dbReference type="OrthoDB" id="9775490at2"/>
<evidence type="ECO:0000259" key="4">
    <source>
        <dbReference type="PROSITE" id="PS50893"/>
    </source>
</evidence>
<dbReference type="SUPFAM" id="SSF52540">
    <property type="entry name" value="P-loop containing nucleoside triphosphate hydrolases"/>
    <property type="match status" value="1"/>
</dbReference>
<dbReference type="InterPro" id="IPR003593">
    <property type="entry name" value="AAA+_ATPase"/>
</dbReference>
<dbReference type="GO" id="GO:0005524">
    <property type="term" value="F:ATP binding"/>
    <property type="evidence" value="ECO:0007669"/>
    <property type="project" value="UniProtKB-KW"/>
</dbReference>
<dbReference type="EMBL" id="RQXV01000001">
    <property type="protein sequence ID" value="RRD01774.1"/>
    <property type="molecule type" value="Genomic_DNA"/>
</dbReference>
<evidence type="ECO:0000256" key="2">
    <source>
        <dbReference type="ARBA" id="ARBA00022741"/>
    </source>
</evidence>
<keyword evidence="6" id="KW-1185">Reference proteome</keyword>
<proteinExistence type="predicted"/>
<feature type="domain" description="ABC transporter" evidence="4">
    <location>
        <begin position="5"/>
        <end position="236"/>
    </location>
</feature>
<evidence type="ECO:0000313" key="6">
    <source>
        <dbReference type="Proteomes" id="UP000267535"/>
    </source>
</evidence>
<dbReference type="InterPro" id="IPR050763">
    <property type="entry name" value="ABC_transporter_ATP-binding"/>
</dbReference>
<evidence type="ECO:0000313" key="5">
    <source>
        <dbReference type="EMBL" id="RRD01774.1"/>
    </source>
</evidence>
<organism evidence="5 6">
    <name type="scientific">Amphritea balenae</name>
    <dbReference type="NCBI Taxonomy" id="452629"/>
    <lineage>
        <taxon>Bacteria</taxon>
        <taxon>Pseudomonadati</taxon>
        <taxon>Pseudomonadota</taxon>
        <taxon>Gammaproteobacteria</taxon>
        <taxon>Oceanospirillales</taxon>
        <taxon>Oceanospirillaceae</taxon>
        <taxon>Amphritea</taxon>
    </lineage>
</organism>
<name>A0A3P1SXC8_9GAMM</name>
<keyword evidence="1" id="KW-0813">Transport</keyword>
<comment type="caution">
    <text evidence="5">The sequence shown here is derived from an EMBL/GenBank/DDBJ whole genome shotgun (WGS) entry which is preliminary data.</text>
</comment>
<dbReference type="Gene3D" id="3.40.50.300">
    <property type="entry name" value="P-loop containing nucleotide triphosphate hydrolases"/>
    <property type="match status" value="1"/>
</dbReference>
<gene>
    <name evidence="5" type="ORF">EHS89_04310</name>
</gene>
<dbReference type="Proteomes" id="UP000267535">
    <property type="component" value="Unassembled WGS sequence"/>
</dbReference>
<dbReference type="PROSITE" id="PS00211">
    <property type="entry name" value="ABC_TRANSPORTER_1"/>
    <property type="match status" value="1"/>
</dbReference>
<dbReference type="GO" id="GO:0016887">
    <property type="term" value="F:ATP hydrolysis activity"/>
    <property type="evidence" value="ECO:0007669"/>
    <property type="project" value="InterPro"/>
</dbReference>
<keyword evidence="3 5" id="KW-0067">ATP-binding</keyword>
<dbReference type="Pfam" id="PF00005">
    <property type="entry name" value="ABC_tran"/>
    <property type="match status" value="1"/>
</dbReference>
<reference evidence="5 6" key="1">
    <citation type="submission" date="2018-11" db="EMBL/GenBank/DDBJ databases">
        <title>The draft genome sequence of Amphritea balenae JAMM 1525T.</title>
        <authorList>
            <person name="Fang Z."/>
            <person name="Zhang Y."/>
            <person name="Han X."/>
        </authorList>
    </citation>
    <scope>NUCLEOTIDE SEQUENCE [LARGE SCALE GENOMIC DNA]</scope>
    <source>
        <strain evidence="5 6">JAMM 1525</strain>
    </source>
</reference>
<accession>A0A3P1SXC8</accession>
<dbReference type="RefSeq" id="WP_124924848.1">
    <property type="nucleotide sequence ID" value="NZ_RQXV01000001.1"/>
</dbReference>